<proteinExistence type="predicted"/>
<name>A0ABW7Q729_9MICO</name>
<comment type="caution">
    <text evidence="1">The sequence shown here is derived from an EMBL/GenBank/DDBJ whole genome shotgun (WGS) entry which is preliminary data.</text>
</comment>
<dbReference type="Proteomes" id="UP001610861">
    <property type="component" value="Unassembled WGS sequence"/>
</dbReference>
<reference evidence="1 2" key="1">
    <citation type="submission" date="2024-09" db="EMBL/GenBank/DDBJ databases">
        <authorList>
            <person name="Pan X."/>
        </authorList>
    </citation>
    <scope>NUCLEOTIDE SEQUENCE [LARGE SCALE GENOMIC DNA]</scope>
    <source>
        <strain evidence="1 2">B2969</strain>
    </source>
</reference>
<gene>
    <name evidence="1" type="ORF">ACH3VR_09925</name>
</gene>
<dbReference type="EMBL" id="JBIQWL010000003">
    <property type="protein sequence ID" value="MFH8250669.1"/>
    <property type="molecule type" value="Genomic_DNA"/>
</dbReference>
<dbReference type="RefSeq" id="WP_396640626.1">
    <property type="nucleotide sequence ID" value="NZ_JBIQWL010000003.1"/>
</dbReference>
<keyword evidence="2" id="KW-1185">Reference proteome</keyword>
<protein>
    <submittedName>
        <fullName evidence="1">Uncharacterized protein</fullName>
    </submittedName>
</protein>
<accession>A0ABW7Q729</accession>
<evidence type="ECO:0000313" key="2">
    <source>
        <dbReference type="Proteomes" id="UP001610861"/>
    </source>
</evidence>
<organism evidence="1 2">
    <name type="scientific">Microbacterium alkaliflavum</name>
    <dbReference type="NCBI Taxonomy" id="3248839"/>
    <lineage>
        <taxon>Bacteria</taxon>
        <taxon>Bacillati</taxon>
        <taxon>Actinomycetota</taxon>
        <taxon>Actinomycetes</taxon>
        <taxon>Micrococcales</taxon>
        <taxon>Microbacteriaceae</taxon>
        <taxon>Microbacterium</taxon>
    </lineage>
</organism>
<sequence>MSAANPMDGRKRQVRTAWLIVVGTVLAALSLYVGAAAVSSLLVDAADRAVVEPAS</sequence>
<evidence type="ECO:0000313" key="1">
    <source>
        <dbReference type="EMBL" id="MFH8250669.1"/>
    </source>
</evidence>